<name>A0A8H7PJG3_9FUNG</name>
<feature type="region of interest" description="Disordered" evidence="4">
    <location>
        <begin position="112"/>
        <end position="138"/>
    </location>
</feature>
<dbReference type="AlphaFoldDB" id="A0A8H7PJG3"/>
<evidence type="ECO:0000256" key="2">
    <source>
        <dbReference type="ARBA" id="ARBA00005907"/>
    </source>
</evidence>
<proteinExistence type="inferred from homology"/>
<evidence type="ECO:0000256" key="1">
    <source>
        <dbReference type="ARBA" id="ARBA00004123"/>
    </source>
</evidence>
<dbReference type="PANTHER" id="PTHR12687:SF4">
    <property type="entry name" value="NUCLEOLAR COMPLEX PROTEIN 2 HOMOLOG"/>
    <property type="match status" value="1"/>
</dbReference>
<feature type="region of interest" description="Disordered" evidence="4">
    <location>
        <begin position="1"/>
        <end position="66"/>
    </location>
</feature>
<feature type="compositionally biased region" description="Basic and acidic residues" evidence="4">
    <location>
        <begin position="35"/>
        <end position="66"/>
    </location>
</feature>
<reference evidence="5" key="1">
    <citation type="submission" date="2020-12" db="EMBL/GenBank/DDBJ databases">
        <title>Metabolic potential, ecology and presence of endohyphal bacteria is reflected in genomic diversity of Mucoromycotina.</title>
        <authorList>
            <person name="Muszewska A."/>
            <person name="Okrasinska A."/>
            <person name="Steczkiewicz K."/>
            <person name="Drgas O."/>
            <person name="Orlowska M."/>
            <person name="Perlinska-Lenart U."/>
            <person name="Aleksandrzak-Piekarczyk T."/>
            <person name="Szatraj K."/>
            <person name="Zielenkiewicz U."/>
            <person name="Pilsyk S."/>
            <person name="Malc E."/>
            <person name="Mieczkowski P."/>
            <person name="Kruszewska J.S."/>
            <person name="Biernat P."/>
            <person name="Pawlowska J."/>
        </authorList>
    </citation>
    <scope>NUCLEOTIDE SEQUENCE</scope>
    <source>
        <strain evidence="5">WA0000051536</strain>
    </source>
</reference>
<dbReference type="OrthoDB" id="10266662at2759"/>
<dbReference type="Pfam" id="PF03715">
    <property type="entry name" value="Noc2"/>
    <property type="match status" value="1"/>
</dbReference>
<evidence type="ECO:0000313" key="6">
    <source>
        <dbReference type="Proteomes" id="UP000612746"/>
    </source>
</evidence>
<comment type="subcellular location">
    <subcellularLocation>
        <location evidence="1">Nucleus</location>
    </subcellularLocation>
</comment>
<keyword evidence="3" id="KW-0539">Nucleus</keyword>
<gene>
    <name evidence="5" type="ORF">INT44_007600</name>
</gene>
<dbReference type="GO" id="GO:0042273">
    <property type="term" value="P:ribosomal large subunit biogenesis"/>
    <property type="evidence" value="ECO:0007669"/>
    <property type="project" value="TreeGrafter"/>
</dbReference>
<dbReference type="GO" id="GO:0030691">
    <property type="term" value="C:Noc2p-Noc3p complex"/>
    <property type="evidence" value="ECO:0007669"/>
    <property type="project" value="TreeGrafter"/>
</dbReference>
<feature type="compositionally biased region" description="Basic residues" evidence="4">
    <location>
        <begin position="1"/>
        <end position="34"/>
    </location>
</feature>
<protein>
    <submittedName>
        <fullName evidence="5">Uncharacterized protein</fullName>
    </submittedName>
</protein>
<evidence type="ECO:0000313" key="5">
    <source>
        <dbReference type="EMBL" id="KAG2175122.1"/>
    </source>
</evidence>
<keyword evidence="6" id="KW-1185">Reference proteome</keyword>
<dbReference type="GO" id="GO:0005730">
    <property type="term" value="C:nucleolus"/>
    <property type="evidence" value="ECO:0007669"/>
    <property type="project" value="TreeGrafter"/>
</dbReference>
<feature type="compositionally biased region" description="Acidic residues" evidence="4">
    <location>
        <begin position="118"/>
        <end position="136"/>
    </location>
</feature>
<evidence type="ECO:0000256" key="4">
    <source>
        <dbReference type="SAM" id="MobiDB-lite"/>
    </source>
</evidence>
<dbReference type="PANTHER" id="PTHR12687">
    <property type="entry name" value="NUCLEOLAR COMPLEX 2 AND RAD4-RELATED"/>
    <property type="match status" value="1"/>
</dbReference>
<evidence type="ECO:0000256" key="3">
    <source>
        <dbReference type="ARBA" id="ARBA00023242"/>
    </source>
</evidence>
<dbReference type="InterPro" id="IPR005343">
    <property type="entry name" value="Noc2"/>
</dbReference>
<dbReference type="GO" id="GO:0030690">
    <property type="term" value="C:Noc1p-Noc2p complex"/>
    <property type="evidence" value="ECO:0007669"/>
    <property type="project" value="TreeGrafter"/>
</dbReference>
<dbReference type="EMBL" id="JAEPRA010000015">
    <property type="protein sequence ID" value="KAG2175122.1"/>
    <property type="molecule type" value="Genomic_DNA"/>
</dbReference>
<comment type="similarity">
    <text evidence="2">Belongs to the NOC2 family.</text>
</comment>
<sequence length="633" mass="72235">MAKLKKSTVKFQKNHLKQTIERRKKQQKVNRAYKKRQESRNRGDRPNENGHASEEKTGAAEGKKSGSLDISKLNVSEFLNVDCLLNDEEALELNDDNEADLDILDTFKGIEDINLPEQAEDPNEEESDDEMDEAEEGSTIVTKEMLQEWIKRLEETPTINSLKDILLTFRAMSLMDEKYNTSCRYQINSETVFMKVLATVLDTAPLLINANLIPKKLGGPTSSSKWNELQPVARLYCNSLLRILHDVADDELYEVLLEQTNTLVSYIAVLPLARKAYVKVLLKLWSSPMVSSPVRLQCMKNLCTLSSVPIGDKTQKKSTLLSHVLKCVYITYARKGQQVFEESPSALEEMRTSAVSIYRANDKHAFQHAAVYVQQLNQHLDTATQSKTKETMKVVLSWQYLNCLKFWATMVGVICSTAAQEGAKPSQLSEITYSLVQISTQLIRLNPSVQFLPLRFHLIRMLIDLAKVTETYIPLAPYLFELFNLAEVRNKPKPGSMPSLDWSAIIKAPKEYLHGKVYQNEILKELHVCLIEYYACYGLSIAFPELAIPAVVELSVQQQRAKNPHFMRQIQTLKEKLEEQSRYIQQQRSQIEYNPTNQTEALAFMRNATIDQTPLGNLLKSQKRAQVNRKSHK</sequence>
<dbReference type="GO" id="GO:0005654">
    <property type="term" value="C:nucleoplasm"/>
    <property type="evidence" value="ECO:0007669"/>
    <property type="project" value="TreeGrafter"/>
</dbReference>
<comment type="caution">
    <text evidence="5">The sequence shown here is derived from an EMBL/GenBank/DDBJ whole genome shotgun (WGS) entry which is preliminary data.</text>
</comment>
<accession>A0A8H7PJG3</accession>
<dbReference type="Proteomes" id="UP000612746">
    <property type="component" value="Unassembled WGS sequence"/>
</dbReference>
<organism evidence="5 6">
    <name type="scientific">Umbelopsis vinacea</name>
    <dbReference type="NCBI Taxonomy" id="44442"/>
    <lineage>
        <taxon>Eukaryota</taxon>
        <taxon>Fungi</taxon>
        <taxon>Fungi incertae sedis</taxon>
        <taxon>Mucoromycota</taxon>
        <taxon>Mucoromycotina</taxon>
        <taxon>Umbelopsidomycetes</taxon>
        <taxon>Umbelopsidales</taxon>
        <taxon>Umbelopsidaceae</taxon>
        <taxon>Umbelopsis</taxon>
    </lineage>
</organism>